<name>A0ACB9FJU4_ARCLA</name>
<keyword evidence="2" id="KW-1185">Reference proteome</keyword>
<reference evidence="2" key="1">
    <citation type="journal article" date="2022" name="Mol. Ecol. Resour.">
        <title>The genomes of chicory, endive, great burdock and yacon provide insights into Asteraceae palaeo-polyploidization history and plant inulin production.</title>
        <authorList>
            <person name="Fan W."/>
            <person name="Wang S."/>
            <person name="Wang H."/>
            <person name="Wang A."/>
            <person name="Jiang F."/>
            <person name="Liu H."/>
            <person name="Zhao H."/>
            <person name="Xu D."/>
            <person name="Zhang Y."/>
        </authorList>
    </citation>
    <scope>NUCLEOTIDE SEQUENCE [LARGE SCALE GENOMIC DNA]</scope>
    <source>
        <strain evidence="2">cv. Niubang</strain>
    </source>
</reference>
<protein>
    <submittedName>
        <fullName evidence="1">Uncharacterized protein</fullName>
    </submittedName>
</protein>
<sequence length="307" mass="34650">MGHVKKECPKLKGEAMAKKHLQLTEDVRGLKLFQGRIWKFAILRDAGMEVGAHYHGLCNQATEDLEGSQYHIGGGGPIDQECPFLAYDKVEYYIPSPNRRPERERTIQTLEDMLRSSIIDFGGSWDSHLPLVEFAYNNSYHSSIGMSPFKALYGRKCTTPVLERGGEKQFAGLEILQETTDKVSPWKRIIRFGKRGKLSPHFLGLFTIIERIGLQAYKLDLPPEMNGIHPTFHRGQRQVRGGTRNHSRKEDEETSSQGGGCGESATEASSRRECNMGGRRGDEKAISSFVWVTQDFEDETFLRRGGL</sequence>
<accession>A0ACB9FJU4</accession>
<reference evidence="1 2" key="2">
    <citation type="journal article" date="2022" name="Mol. Ecol. Resour.">
        <title>The genomes of chicory, endive, great burdock and yacon provide insights into Asteraceae paleo-polyploidization history and plant inulin production.</title>
        <authorList>
            <person name="Fan W."/>
            <person name="Wang S."/>
            <person name="Wang H."/>
            <person name="Wang A."/>
            <person name="Jiang F."/>
            <person name="Liu H."/>
            <person name="Zhao H."/>
            <person name="Xu D."/>
            <person name="Zhang Y."/>
        </authorList>
    </citation>
    <scope>NUCLEOTIDE SEQUENCE [LARGE SCALE GENOMIC DNA]</scope>
    <source>
        <strain evidence="2">cv. Niubang</strain>
    </source>
</reference>
<organism evidence="1 2">
    <name type="scientific">Arctium lappa</name>
    <name type="common">Greater burdock</name>
    <name type="synonym">Lappa major</name>
    <dbReference type="NCBI Taxonomy" id="4217"/>
    <lineage>
        <taxon>Eukaryota</taxon>
        <taxon>Viridiplantae</taxon>
        <taxon>Streptophyta</taxon>
        <taxon>Embryophyta</taxon>
        <taxon>Tracheophyta</taxon>
        <taxon>Spermatophyta</taxon>
        <taxon>Magnoliopsida</taxon>
        <taxon>eudicotyledons</taxon>
        <taxon>Gunneridae</taxon>
        <taxon>Pentapetalae</taxon>
        <taxon>asterids</taxon>
        <taxon>campanulids</taxon>
        <taxon>Asterales</taxon>
        <taxon>Asteraceae</taxon>
        <taxon>Carduoideae</taxon>
        <taxon>Cardueae</taxon>
        <taxon>Arctiinae</taxon>
        <taxon>Arctium</taxon>
    </lineage>
</organism>
<evidence type="ECO:0000313" key="1">
    <source>
        <dbReference type="EMBL" id="KAI3771106.1"/>
    </source>
</evidence>
<proteinExistence type="predicted"/>
<comment type="caution">
    <text evidence="1">The sequence shown here is derived from an EMBL/GenBank/DDBJ whole genome shotgun (WGS) entry which is preliminary data.</text>
</comment>
<evidence type="ECO:0000313" key="2">
    <source>
        <dbReference type="Proteomes" id="UP001055879"/>
    </source>
</evidence>
<dbReference type="Proteomes" id="UP001055879">
    <property type="component" value="Linkage Group LG01"/>
</dbReference>
<gene>
    <name evidence="1" type="ORF">L6452_02262</name>
</gene>
<dbReference type="EMBL" id="CM042047">
    <property type="protein sequence ID" value="KAI3771106.1"/>
    <property type="molecule type" value="Genomic_DNA"/>
</dbReference>